<keyword evidence="3" id="KW-0378">Hydrolase</keyword>
<gene>
    <name evidence="3" type="ORF">JCM16775_1478</name>
</gene>
<dbReference type="KEGG" id="lhf:JCM16775_1478"/>
<dbReference type="EMBL" id="AP019823">
    <property type="protein sequence ID" value="BBM38769.1"/>
    <property type="molecule type" value="Genomic_DNA"/>
</dbReference>
<keyword evidence="1" id="KW-1133">Transmembrane helix</keyword>
<dbReference type="Proteomes" id="UP000321892">
    <property type="component" value="Chromosome"/>
</dbReference>
<keyword evidence="1" id="KW-0812">Transmembrane</keyword>
<sequence length="290" mass="33950">MQKMLAKNNEKRDISLILCIIYCSYLVFKVFIQKGIAITNNDVLRYMYFFRIDKFLFCIPFLYYFIKNNKEYKYFKVNETLSKRDFNIYFASIFWINIALGFIISIVSNIYEQDFVIERPLYLHIIHAICIAPVLEEIIFRGVIMNNLKKYGIKTAIISSSILFGLSHYNIDMIIPAFFIGIVLSYVAYRYSIKYSILMHILINMISETPEIGEASLLIFVIIAVFLLIFYLSFFISGLIKKSYKDIFLVFKLSDEDRKNVAGFLKTNGLYLVVILVIVISGLLLNYKLF</sequence>
<evidence type="ECO:0000259" key="2">
    <source>
        <dbReference type="Pfam" id="PF02517"/>
    </source>
</evidence>
<feature type="domain" description="CAAX prenyl protease 2/Lysostaphin resistance protein A-like" evidence="2">
    <location>
        <begin position="122"/>
        <end position="206"/>
    </location>
</feature>
<feature type="transmembrane region" description="Helical" evidence="1">
    <location>
        <begin position="48"/>
        <end position="66"/>
    </location>
</feature>
<dbReference type="RefSeq" id="WP_026746157.1">
    <property type="nucleotide sequence ID" value="NZ_AP019823.1"/>
</dbReference>
<feature type="transmembrane region" description="Helical" evidence="1">
    <location>
        <begin position="12"/>
        <end position="28"/>
    </location>
</feature>
<name>A0A510JHI2_9FUSO</name>
<reference evidence="3 4" key="1">
    <citation type="submission" date="2019-07" db="EMBL/GenBank/DDBJ databases">
        <title>Complete Genome Sequence of Leptotrichia hofstadii Strain JCM16775.</title>
        <authorList>
            <person name="Watanabe S."/>
            <person name="Cui L."/>
        </authorList>
    </citation>
    <scope>NUCLEOTIDE SEQUENCE [LARGE SCALE GENOMIC DNA]</scope>
    <source>
        <strain evidence="3 4">JCM16775</strain>
    </source>
</reference>
<feature type="transmembrane region" description="Helical" evidence="1">
    <location>
        <begin position="173"/>
        <end position="191"/>
    </location>
</feature>
<organism evidence="3 4">
    <name type="scientific">Leptotrichia hofstadii</name>
    <dbReference type="NCBI Taxonomy" id="157688"/>
    <lineage>
        <taxon>Bacteria</taxon>
        <taxon>Fusobacteriati</taxon>
        <taxon>Fusobacteriota</taxon>
        <taxon>Fusobacteriia</taxon>
        <taxon>Fusobacteriales</taxon>
        <taxon>Leptotrichiaceae</taxon>
        <taxon>Leptotrichia</taxon>
    </lineage>
</organism>
<evidence type="ECO:0000313" key="3">
    <source>
        <dbReference type="EMBL" id="BBM38769.1"/>
    </source>
</evidence>
<dbReference type="GO" id="GO:0006508">
    <property type="term" value="P:proteolysis"/>
    <property type="evidence" value="ECO:0007669"/>
    <property type="project" value="UniProtKB-KW"/>
</dbReference>
<feature type="transmembrane region" description="Helical" evidence="1">
    <location>
        <begin position="212"/>
        <end position="236"/>
    </location>
</feature>
<dbReference type="PANTHER" id="PTHR43592">
    <property type="entry name" value="CAAX AMINO TERMINAL PROTEASE"/>
    <property type="match status" value="1"/>
</dbReference>
<dbReference type="Pfam" id="PF02517">
    <property type="entry name" value="Rce1-like"/>
    <property type="match status" value="1"/>
</dbReference>
<dbReference type="GO" id="GO:0080120">
    <property type="term" value="P:CAAX-box protein maturation"/>
    <property type="evidence" value="ECO:0007669"/>
    <property type="project" value="UniProtKB-ARBA"/>
</dbReference>
<keyword evidence="1" id="KW-0472">Membrane</keyword>
<protein>
    <submittedName>
        <fullName evidence="3">CAAX amino terminal protease family protein</fullName>
    </submittedName>
</protein>
<proteinExistence type="predicted"/>
<evidence type="ECO:0000313" key="4">
    <source>
        <dbReference type="Proteomes" id="UP000321892"/>
    </source>
</evidence>
<keyword evidence="4" id="KW-1185">Reference proteome</keyword>
<dbReference type="GO" id="GO:0004175">
    <property type="term" value="F:endopeptidase activity"/>
    <property type="evidence" value="ECO:0007669"/>
    <property type="project" value="UniProtKB-ARBA"/>
</dbReference>
<feature type="transmembrane region" description="Helical" evidence="1">
    <location>
        <begin position="86"/>
        <end position="109"/>
    </location>
</feature>
<accession>A0A510JHI2</accession>
<feature type="transmembrane region" description="Helical" evidence="1">
    <location>
        <begin position="121"/>
        <end position="139"/>
    </location>
</feature>
<feature type="transmembrane region" description="Helical" evidence="1">
    <location>
        <begin position="269"/>
        <end position="287"/>
    </location>
</feature>
<dbReference type="AlphaFoldDB" id="A0A510JHI2"/>
<dbReference type="PANTHER" id="PTHR43592:SF15">
    <property type="entry name" value="CAAX AMINO TERMINAL PROTEASE FAMILY PROTEIN"/>
    <property type="match status" value="1"/>
</dbReference>
<dbReference type="OrthoDB" id="9782250at2"/>
<keyword evidence="3" id="KW-0645">Protease</keyword>
<evidence type="ECO:0000256" key="1">
    <source>
        <dbReference type="SAM" id="Phobius"/>
    </source>
</evidence>
<dbReference type="InterPro" id="IPR003675">
    <property type="entry name" value="Rce1/LyrA-like_dom"/>
</dbReference>